<dbReference type="AlphaFoldDB" id="A0A9W8NGT5"/>
<evidence type="ECO:0000259" key="1">
    <source>
        <dbReference type="PROSITE" id="PS51677"/>
    </source>
</evidence>
<dbReference type="GO" id="GO:0005975">
    <property type="term" value="P:carbohydrate metabolic process"/>
    <property type="evidence" value="ECO:0007669"/>
    <property type="project" value="InterPro"/>
</dbReference>
<dbReference type="InterPro" id="IPR011330">
    <property type="entry name" value="Glyco_hydro/deAcase_b/a-brl"/>
</dbReference>
<feature type="domain" description="NodB homology" evidence="1">
    <location>
        <begin position="74"/>
        <end position="288"/>
    </location>
</feature>
<gene>
    <name evidence="2" type="ORF">NPX13_g3937</name>
</gene>
<dbReference type="SUPFAM" id="SSF88713">
    <property type="entry name" value="Glycoside hydrolase/deacetylase"/>
    <property type="match status" value="1"/>
</dbReference>
<evidence type="ECO:0000313" key="3">
    <source>
        <dbReference type="Proteomes" id="UP001148614"/>
    </source>
</evidence>
<reference evidence="2" key="1">
    <citation type="submission" date="2022-07" db="EMBL/GenBank/DDBJ databases">
        <title>Genome Sequence of Xylaria arbuscula.</title>
        <authorList>
            <person name="Buettner E."/>
        </authorList>
    </citation>
    <scope>NUCLEOTIDE SEQUENCE</scope>
    <source>
        <strain evidence="2">VT107</strain>
    </source>
</reference>
<dbReference type="Pfam" id="PF01522">
    <property type="entry name" value="Polysacc_deac_1"/>
    <property type="match status" value="1"/>
</dbReference>
<dbReference type="Gene3D" id="3.20.20.370">
    <property type="entry name" value="Glycoside hydrolase/deacetylase"/>
    <property type="match status" value="1"/>
</dbReference>
<dbReference type="PROSITE" id="PS51677">
    <property type="entry name" value="NODB"/>
    <property type="match status" value="1"/>
</dbReference>
<dbReference type="Proteomes" id="UP001148614">
    <property type="component" value="Unassembled WGS sequence"/>
</dbReference>
<evidence type="ECO:0000313" key="2">
    <source>
        <dbReference type="EMBL" id="KAJ3575721.1"/>
    </source>
</evidence>
<comment type="caution">
    <text evidence="2">The sequence shown here is derived from an EMBL/GenBank/DDBJ whole genome shotgun (WGS) entry which is preliminary data.</text>
</comment>
<accession>A0A9W8NGT5</accession>
<dbReference type="PANTHER" id="PTHR43123:SF1">
    <property type="entry name" value="POLYSACCHARIDE DEACETYLASE-RELATED"/>
    <property type="match status" value="1"/>
</dbReference>
<dbReference type="PANTHER" id="PTHR43123">
    <property type="entry name" value="POLYSACCHARIDE DEACETYLASE-RELATED"/>
    <property type="match status" value="1"/>
</dbReference>
<dbReference type="InterPro" id="IPR002509">
    <property type="entry name" value="NODB_dom"/>
</dbReference>
<organism evidence="2 3">
    <name type="scientific">Xylaria arbuscula</name>
    <dbReference type="NCBI Taxonomy" id="114810"/>
    <lineage>
        <taxon>Eukaryota</taxon>
        <taxon>Fungi</taxon>
        <taxon>Dikarya</taxon>
        <taxon>Ascomycota</taxon>
        <taxon>Pezizomycotina</taxon>
        <taxon>Sordariomycetes</taxon>
        <taxon>Xylariomycetidae</taxon>
        <taxon>Xylariales</taxon>
        <taxon>Xylariaceae</taxon>
        <taxon>Xylaria</taxon>
    </lineage>
</organism>
<dbReference type="GO" id="GO:0016810">
    <property type="term" value="F:hydrolase activity, acting on carbon-nitrogen (but not peptide) bonds"/>
    <property type="evidence" value="ECO:0007669"/>
    <property type="project" value="InterPro"/>
</dbReference>
<dbReference type="EMBL" id="JANPWZ010000522">
    <property type="protein sequence ID" value="KAJ3575721.1"/>
    <property type="molecule type" value="Genomic_DNA"/>
</dbReference>
<proteinExistence type="predicted"/>
<name>A0A9W8NGT5_9PEZI</name>
<keyword evidence="3" id="KW-1185">Reference proteome</keyword>
<sequence length="324" mass="37410">MTADKYTEDWLEREFIGYGMQPPNPEWPGGAKVCVSFIIQYNMGAESSPLNGDEKSCDKLLEIPRTKAHNQRYEAAEQMYEYGAREGVPRLLNIFKKYKVPVTWNIYTRAIERNPFWMKPIMESGAELSLGGHRWRDNLHENIKPEVEDADIQRSIDILQDVTGDRSLPKAHAAKDLPLVYSSDSCQDDLPYWIPSPTLETNKGLLMVPFTYDTSDMRFNMRGSGWASPADWAIYLKDTFDCFYEEAEAGEPKMMTILLHPHICGRPNRMIHLESFIKYAQSKGAWFARRMDIAHHWQEKFPYDPQTAFGQTKVLECGQIRIPV</sequence>
<protein>
    <recommendedName>
        <fullName evidence="1">NodB homology domain-containing protein</fullName>
    </recommendedName>
</protein>